<proteinExistence type="predicted"/>
<organism evidence="1 2">
    <name type="scientific">Rhabditophanes sp. KR3021</name>
    <dbReference type="NCBI Taxonomy" id="114890"/>
    <lineage>
        <taxon>Eukaryota</taxon>
        <taxon>Metazoa</taxon>
        <taxon>Ecdysozoa</taxon>
        <taxon>Nematoda</taxon>
        <taxon>Chromadorea</taxon>
        <taxon>Rhabditida</taxon>
        <taxon>Tylenchina</taxon>
        <taxon>Panagrolaimomorpha</taxon>
        <taxon>Strongyloidoidea</taxon>
        <taxon>Alloionematidae</taxon>
        <taxon>Rhabditophanes</taxon>
    </lineage>
</organism>
<evidence type="ECO:0000313" key="2">
    <source>
        <dbReference type="WBParaSite" id="RSKR_0000555500.1"/>
    </source>
</evidence>
<protein>
    <submittedName>
        <fullName evidence="2">CUB domain-containing protein</fullName>
    </submittedName>
</protein>
<dbReference type="Proteomes" id="UP000095286">
    <property type="component" value="Unplaced"/>
</dbReference>
<name>A0AC35TZH8_9BILA</name>
<evidence type="ECO:0000313" key="1">
    <source>
        <dbReference type="Proteomes" id="UP000095286"/>
    </source>
</evidence>
<reference evidence="2" key="1">
    <citation type="submission" date="2016-11" db="UniProtKB">
        <authorList>
            <consortium name="WormBaseParasite"/>
        </authorList>
    </citation>
    <scope>IDENTIFICATION</scope>
    <source>
        <strain evidence="2">KR3021</strain>
    </source>
</reference>
<sequence length="250" mass="28245">MLAYASWVSTSNMNDNSCGTSCMRNYVAFMPMPVVAKQCNDLLFPADQRMIRNDFTTRLYVSPPSVDSGCDEIFTMIIYDKNDNVNGHHEVITAASQSTIDLTDKSEMASSSYSGQIPMYRLGSILNYPDSLTAYGHFAHIVPSIQEWVTGKTQFYTLAKNCYIEFYADQDGVDPDLIKVDGIALSNYDYDLNRMHYFNRRYGHFILELPGYGLHTLENGGNYVLYVICKNVNGAYDAAGYLTGYNQRKQ</sequence>
<accession>A0AC35TZH8</accession>
<dbReference type="WBParaSite" id="RSKR_0000555500.1">
    <property type="protein sequence ID" value="RSKR_0000555500.1"/>
    <property type="gene ID" value="RSKR_0000555500"/>
</dbReference>